<dbReference type="PANTHER" id="PTHR28663:SF1">
    <property type="entry name" value="CILIA- AND FLAGELLA- ASSOCIATED PROTEIN 210"/>
    <property type="match status" value="1"/>
</dbReference>
<name>A0A8S3IFP2_9BILA</name>
<comment type="caution">
    <text evidence="2">The sequence shown here is derived from an EMBL/GenBank/DDBJ whole genome shotgun (WGS) entry which is preliminary data.</text>
</comment>
<dbReference type="PANTHER" id="PTHR28663">
    <property type="entry name" value="COILED-COIL DOMAIN-CONTAINING PROTEIN 173"/>
    <property type="match status" value="1"/>
</dbReference>
<gene>
    <name evidence="2" type="ORF">SMN809_LOCUS74501</name>
</gene>
<keyword evidence="1" id="KW-0175">Coiled coil</keyword>
<evidence type="ECO:0008006" key="4">
    <source>
        <dbReference type="Google" id="ProtNLM"/>
    </source>
</evidence>
<feature type="coiled-coil region" evidence="1">
    <location>
        <begin position="105"/>
        <end position="149"/>
    </location>
</feature>
<sequence>MVIKTLPDPLAKPIANTQLLLQRQRRSHSAPYPAFNRTEIPQQHRLPDAADLRRMCIITKNDLNRIYENLDHRQRSKDAIQQEIARKKEIAERSAQVTKHWTNTIAGARERKLEMRKIREQEEEDRKKLLDIEEEKLAAERRREHIEKAKQLKYYETDRVRTFHSALLHTEVLKERDLQIEMKKR</sequence>
<protein>
    <recommendedName>
        <fullName evidence="4">Trichohyalin-plectin-homology domain-containing protein</fullName>
    </recommendedName>
</protein>
<dbReference type="Proteomes" id="UP000676336">
    <property type="component" value="Unassembled WGS sequence"/>
</dbReference>
<evidence type="ECO:0000313" key="3">
    <source>
        <dbReference type="Proteomes" id="UP000676336"/>
    </source>
</evidence>
<reference evidence="2" key="1">
    <citation type="submission" date="2021-02" db="EMBL/GenBank/DDBJ databases">
        <authorList>
            <person name="Nowell W R."/>
        </authorList>
    </citation>
    <scope>NUCLEOTIDE SEQUENCE</scope>
</reference>
<dbReference type="EMBL" id="CAJOBI010330297">
    <property type="protein sequence ID" value="CAF5197408.1"/>
    <property type="molecule type" value="Genomic_DNA"/>
</dbReference>
<proteinExistence type="predicted"/>
<dbReference type="GO" id="GO:0005879">
    <property type="term" value="C:axonemal microtubule"/>
    <property type="evidence" value="ECO:0007669"/>
    <property type="project" value="TreeGrafter"/>
</dbReference>
<dbReference type="InterPro" id="IPR039986">
    <property type="entry name" value="CFAP210"/>
</dbReference>
<evidence type="ECO:0000256" key="1">
    <source>
        <dbReference type="SAM" id="Coils"/>
    </source>
</evidence>
<dbReference type="AlphaFoldDB" id="A0A8S3IFP2"/>
<evidence type="ECO:0000313" key="2">
    <source>
        <dbReference type="EMBL" id="CAF5197408.1"/>
    </source>
</evidence>
<feature type="non-terminal residue" evidence="2">
    <location>
        <position position="1"/>
    </location>
</feature>
<organism evidence="2 3">
    <name type="scientific">Rotaria magnacalcarata</name>
    <dbReference type="NCBI Taxonomy" id="392030"/>
    <lineage>
        <taxon>Eukaryota</taxon>
        <taxon>Metazoa</taxon>
        <taxon>Spiralia</taxon>
        <taxon>Gnathifera</taxon>
        <taxon>Rotifera</taxon>
        <taxon>Eurotatoria</taxon>
        <taxon>Bdelloidea</taxon>
        <taxon>Philodinida</taxon>
        <taxon>Philodinidae</taxon>
        <taxon>Rotaria</taxon>
    </lineage>
</organism>
<accession>A0A8S3IFP2</accession>